<accession>A0A3P3Y3X4</accession>
<organism evidence="1 2">
    <name type="scientific">Plasmodiophora brassicae</name>
    <name type="common">Clubroot disease agent</name>
    <dbReference type="NCBI Taxonomy" id="37360"/>
    <lineage>
        <taxon>Eukaryota</taxon>
        <taxon>Sar</taxon>
        <taxon>Rhizaria</taxon>
        <taxon>Endomyxa</taxon>
        <taxon>Phytomyxea</taxon>
        <taxon>Plasmodiophorida</taxon>
        <taxon>Plasmodiophoridae</taxon>
        <taxon>Plasmodiophora</taxon>
    </lineage>
</organism>
<reference evidence="1 2" key="1">
    <citation type="submission" date="2018-03" db="EMBL/GenBank/DDBJ databases">
        <authorList>
            <person name="Fogelqvist J."/>
        </authorList>
    </citation>
    <scope>NUCLEOTIDE SEQUENCE [LARGE SCALE GENOMIC DNA]</scope>
</reference>
<proteinExistence type="predicted"/>
<sequence>MVVKPGRHQMSDLVDRIRRLHDVVEERCFVARFAEQEGFDDVFVSEWARRSGCCTPTSAAQRHAARPEHQVDMQLAQSLPASARTSFRHKSSYDSGCTHLRDVRLARNR</sequence>
<name>A0A3P3Y3X4_PLABS</name>
<dbReference type="AlphaFoldDB" id="A0A3P3Y3X4"/>
<evidence type="ECO:0000313" key="1">
    <source>
        <dbReference type="EMBL" id="SPQ94811.1"/>
    </source>
</evidence>
<gene>
    <name evidence="1" type="ORF">PLBR_LOCUS2026</name>
</gene>
<protein>
    <submittedName>
        <fullName evidence="1">Uncharacterized protein</fullName>
    </submittedName>
</protein>
<keyword evidence="1" id="KW-0496">Mitochondrion</keyword>
<geneLocation type="mitochondrion" evidence="1"/>
<dbReference type="EMBL" id="OVEO01000003">
    <property type="protein sequence ID" value="SPQ94811.1"/>
    <property type="molecule type" value="Genomic_DNA"/>
</dbReference>
<evidence type="ECO:0000313" key="2">
    <source>
        <dbReference type="Proteomes" id="UP000290189"/>
    </source>
</evidence>
<dbReference type="Proteomes" id="UP000290189">
    <property type="component" value="Unassembled WGS sequence"/>
</dbReference>